<proteinExistence type="predicted"/>
<name>A0ABT1TQH5_9GAMM</name>
<dbReference type="RefSeq" id="WP_256606212.1">
    <property type="nucleotide sequence ID" value="NZ_JANIBL010000014.1"/>
</dbReference>
<dbReference type="EMBL" id="JANIBL010000014">
    <property type="protein sequence ID" value="MCQ8117026.1"/>
    <property type="molecule type" value="Genomic_DNA"/>
</dbReference>
<dbReference type="Proteomes" id="UP001524570">
    <property type="component" value="Unassembled WGS sequence"/>
</dbReference>
<sequence>MEGLFSKVFRFKPSYLNNRIRQQHGCFTLHGGKYFFNVESKRPELFVKTNKMEECEPSLLKIKIKREHKEKLIEELALFGISEAVLFPEMEYQSKQIKEQFKRIF</sequence>
<accession>A0ABT1TQH5</accession>
<evidence type="ECO:0000313" key="1">
    <source>
        <dbReference type="EMBL" id="MCQ8117026.1"/>
    </source>
</evidence>
<evidence type="ECO:0008006" key="3">
    <source>
        <dbReference type="Google" id="ProtNLM"/>
    </source>
</evidence>
<protein>
    <recommendedName>
        <fullName evidence="3">WYL domain-containing protein</fullName>
    </recommendedName>
</protein>
<keyword evidence="2" id="KW-1185">Reference proteome</keyword>
<gene>
    <name evidence="1" type="ORF">NP589_06295</name>
</gene>
<organism evidence="1 2">
    <name type="scientific">Methylomonas rosea</name>
    <dbReference type="NCBI Taxonomy" id="2952227"/>
    <lineage>
        <taxon>Bacteria</taxon>
        <taxon>Pseudomonadati</taxon>
        <taxon>Pseudomonadota</taxon>
        <taxon>Gammaproteobacteria</taxon>
        <taxon>Methylococcales</taxon>
        <taxon>Methylococcaceae</taxon>
        <taxon>Methylomonas</taxon>
    </lineage>
</organism>
<comment type="caution">
    <text evidence="1">The sequence shown here is derived from an EMBL/GenBank/DDBJ whole genome shotgun (WGS) entry which is preliminary data.</text>
</comment>
<evidence type="ECO:0000313" key="2">
    <source>
        <dbReference type="Proteomes" id="UP001524570"/>
    </source>
</evidence>
<reference evidence="1 2" key="1">
    <citation type="submission" date="2022-07" db="EMBL/GenBank/DDBJ databases">
        <title>Methylomonas rivi sp. nov., Methylomonas rosea sp. nov., Methylomonas aureus sp. nov. and Methylomonas subterranea sp. nov., four novel methanotrophs isolated from a freshwater creek and the deep terrestrial subsurface.</title>
        <authorList>
            <person name="Abin C."/>
            <person name="Sankaranarayanan K."/>
            <person name="Garner C."/>
            <person name="Sindelar R."/>
            <person name="Kotary K."/>
            <person name="Garner R."/>
            <person name="Barclay S."/>
            <person name="Lawson P."/>
            <person name="Krumholz L."/>
        </authorList>
    </citation>
    <scope>NUCLEOTIDE SEQUENCE [LARGE SCALE GENOMIC DNA]</scope>
    <source>
        <strain evidence="1 2">WSC-7</strain>
    </source>
</reference>